<gene>
    <name evidence="2" type="ORF">C41B8_10173</name>
</gene>
<dbReference type="EMBL" id="APNK01000013">
    <property type="protein sequence ID" value="KEZ77387.1"/>
    <property type="molecule type" value="Genomic_DNA"/>
</dbReference>
<dbReference type="GO" id="GO:0005507">
    <property type="term" value="F:copper ion binding"/>
    <property type="evidence" value="ECO:0007669"/>
    <property type="project" value="TreeGrafter"/>
</dbReference>
<dbReference type="InterPro" id="IPR011322">
    <property type="entry name" value="N-reg_PII-like_a/b"/>
</dbReference>
<name>A0A084IL03_SALHC</name>
<dbReference type="Gene3D" id="3.30.70.120">
    <property type="match status" value="1"/>
</dbReference>
<evidence type="ECO:0000313" key="3">
    <source>
        <dbReference type="Proteomes" id="UP000028302"/>
    </source>
</evidence>
<accession>A0A084IL03</accession>
<dbReference type="RefSeq" id="WP_037337459.1">
    <property type="nucleotide sequence ID" value="NZ_APNK01000013.1"/>
</dbReference>
<organism evidence="2 3">
    <name type="scientific">Salinisphaera hydrothermalis (strain C41B8)</name>
    <dbReference type="NCBI Taxonomy" id="1304275"/>
    <lineage>
        <taxon>Bacteria</taxon>
        <taxon>Pseudomonadati</taxon>
        <taxon>Pseudomonadota</taxon>
        <taxon>Gammaproteobacteria</taxon>
        <taxon>Salinisphaerales</taxon>
        <taxon>Salinisphaeraceae</taxon>
        <taxon>Salinisphaera</taxon>
    </lineage>
</organism>
<reference evidence="2 3" key="1">
    <citation type="submission" date="2013-03" db="EMBL/GenBank/DDBJ databases">
        <title>Salinisphaera hydrothermalis C41B8 Genome Sequencing.</title>
        <authorList>
            <person name="Li C."/>
            <person name="Lai Q."/>
            <person name="Shao Z."/>
        </authorList>
    </citation>
    <scope>NUCLEOTIDE SEQUENCE [LARGE SCALE GENOMIC DNA]</scope>
    <source>
        <strain evidence="2 3">C41B8</strain>
    </source>
</reference>
<dbReference type="GO" id="GO:0010038">
    <property type="term" value="P:response to metal ion"/>
    <property type="evidence" value="ECO:0007669"/>
    <property type="project" value="InterPro"/>
</dbReference>
<keyword evidence="3" id="KW-1185">Reference proteome</keyword>
<dbReference type="AlphaFoldDB" id="A0A084IL03"/>
<sequence>MTDTTDDAVVVYVTTPDNETARAIAAALIEHHEAACVNIVSGVESVYRWQGQVETDAEWLLVIKTRRARLDAIDARLAELHPDDVPERIALPIVDGAPAYMNWLLDQTR</sequence>
<dbReference type="InterPro" id="IPR015867">
    <property type="entry name" value="N-reg_PII/ATP_PRibTrfase_C"/>
</dbReference>
<dbReference type="PANTHER" id="PTHR23419">
    <property type="entry name" value="DIVALENT CATION TOLERANCE CUTA-RELATED"/>
    <property type="match status" value="1"/>
</dbReference>
<dbReference type="Proteomes" id="UP000028302">
    <property type="component" value="Unassembled WGS sequence"/>
</dbReference>
<dbReference type="InterPro" id="IPR004323">
    <property type="entry name" value="Ion_tolerance_CutA"/>
</dbReference>
<proteinExistence type="inferred from homology"/>
<comment type="caution">
    <text evidence="2">The sequence shown here is derived from an EMBL/GenBank/DDBJ whole genome shotgun (WGS) entry which is preliminary data.</text>
</comment>
<comment type="similarity">
    <text evidence="1">Belongs to the CutA family.</text>
</comment>
<protein>
    <submittedName>
        <fullName evidence="2">CutA1 divalent ion tolerance protein</fullName>
    </submittedName>
</protein>
<dbReference type="PANTHER" id="PTHR23419:SF8">
    <property type="entry name" value="FI09726P"/>
    <property type="match status" value="1"/>
</dbReference>
<dbReference type="Pfam" id="PF03091">
    <property type="entry name" value="CutA1"/>
    <property type="match status" value="1"/>
</dbReference>
<dbReference type="eggNOG" id="COG1324">
    <property type="taxonomic scope" value="Bacteria"/>
</dbReference>
<evidence type="ECO:0000256" key="1">
    <source>
        <dbReference type="ARBA" id="ARBA00010169"/>
    </source>
</evidence>
<dbReference type="OrthoDB" id="37622at2"/>
<dbReference type="STRING" id="1304275.C41B8_10173"/>
<dbReference type="SUPFAM" id="SSF54913">
    <property type="entry name" value="GlnB-like"/>
    <property type="match status" value="1"/>
</dbReference>
<evidence type="ECO:0000313" key="2">
    <source>
        <dbReference type="EMBL" id="KEZ77387.1"/>
    </source>
</evidence>